<evidence type="ECO:0000313" key="15">
    <source>
        <dbReference type="EMBL" id="MDX4955725.1"/>
    </source>
</evidence>
<dbReference type="SMART" id="SM00448">
    <property type="entry name" value="REC"/>
    <property type="match status" value="1"/>
</dbReference>
<dbReference type="InterPro" id="IPR004358">
    <property type="entry name" value="Sig_transdc_His_kin-like_C"/>
</dbReference>
<dbReference type="InterPro" id="IPR005467">
    <property type="entry name" value="His_kinase_dom"/>
</dbReference>
<dbReference type="CDD" id="cd16922">
    <property type="entry name" value="HATPase_EvgS-ArcB-TorS-like"/>
    <property type="match status" value="1"/>
</dbReference>
<feature type="domain" description="Response regulatory" evidence="14">
    <location>
        <begin position="870"/>
        <end position="989"/>
    </location>
</feature>
<comment type="caution">
    <text evidence="15">The sequence shown here is derived from an EMBL/GenBank/DDBJ whole genome shotgun (WGS) entry which is preliminary data.</text>
</comment>
<dbReference type="SUPFAM" id="SSF53850">
    <property type="entry name" value="Periplasmic binding protein-like II"/>
    <property type="match status" value="2"/>
</dbReference>
<evidence type="ECO:0000256" key="9">
    <source>
        <dbReference type="ARBA" id="ARBA00070152"/>
    </source>
</evidence>
<comment type="catalytic activity">
    <reaction evidence="1">
        <text>ATP + protein L-histidine = ADP + protein N-phospho-L-histidine.</text>
        <dbReference type="EC" id="2.7.13.3"/>
    </reaction>
</comment>
<dbReference type="InterPro" id="IPR036097">
    <property type="entry name" value="HisK_dim/P_sf"/>
</dbReference>
<keyword evidence="6" id="KW-0902">Two-component regulatory system</keyword>
<comment type="function">
    <text evidence="8">Member of the two-component regulatory system BvgS/BvgA. Phosphorylates BvgA via a four-step phosphorelay in response to environmental signals.</text>
</comment>
<keyword evidence="5" id="KW-0547">Nucleotide-binding</keyword>
<dbReference type="Gene3D" id="3.30.565.10">
    <property type="entry name" value="Histidine kinase-like ATPase, C-terminal domain"/>
    <property type="match status" value="1"/>
</dbReference>
<keyword evidence="4" id="KW-0732">Signal</keyword>
<keyword evidence="3 10" id="KW-0597">Phosphoprotein</keyword>
<dbReference type="CDD" id="cd00082">
    <property type="entry name" value="HisKA"/>
    <property type="match status" value="1"/>
</dbReference>
<dbReference type="CDD" id="cd17546">
    <property type="entry name" value="REC_hyHK_CKI1_RcsC-like"/>
    <property type="match status" value="1"/>
</dbReference>
<keyword evidence="12" id="KW-0812">Transmembrane</keyword>
<dbReference type="InterPro" id="IPR001789">
    <property type="entry name" value="Sig_transdc_resp-reg_receiver"/>
</dbReference>
<dbReference type="SMART" id="SM00062">
    <property type="entry name" value="PBPb"/>
    <property type="match status" value="2"/>
</dbReference>
<dbReference type="Gene3D" id="3.40.50.2300">
    <property type="match status" value="1"/>
</dbReference>
<dbReference type="InterPro" id="IPR003661">
    <property type="entry name" value="HisK_dim/P_dom"/>
</dbReference>
<dbReference type="PROSITE" id="PS50109">
    <property type="entry name" value="HIS_KIN"/>
    <property type="match status" value="1"/>
</dbReference>
<dbReference type="Pfam" id="PF02518">
    <property type="entry name" value="HATPase_c"/>
    <property type="match status" value="1"/>
</dbReference>
<keyword evidence="7" id="KW-0843">Virulence</keyword>
<dbReference type="AlphaFoldDB" id="A0AAJ2VA12"/>
<evidence type="ECO:0000256" key="5">
    <source>
        <dbReference type="ARBA" id="ARBA00022741"/>
    </source>
</evidence>
<dbReference type="InterPro" id="IPR049870">
    <property type="entry name" value="BvgS-like_periplasmic1"/>
</dbReference>
<feature type="modified residue" description="4-aspartylphosphate" evidence="10">
    <location>
        <position position="919"/>
    </location>
</feature>
<dbReference type="GO" id="GO:0005524">
    <property type="term" value="F:ATP binding"/>
    <property type="evidence" value="ECO:0007669"/>
    <property type="project" value="UniProtKB-KW"/>
</dbReference>
<feature type="domain" description="Histidine kinase" evidence="13">
    <location>
        <begin position="605"/>
        <end position="826"/>
    </location>
</feature>
<dbReference type="CDD" id="cd13707">
    <property type="entry name" value="PBP2_BvgS_D2"/>
    <property type="match status" value="1"/>
</dbReference>
<dbReference type="RefSeq" id="WP_319075103.1">
    <property type="nucleotide sequence ID" value="NZ_JAWWMZ010000008.1"/>
</dbReference>
<dbReference type="CDD" id="cd13705">
    <property type="entry name" value="PBP2_BvgS_D1"/>
    <property type="match status" value="1"/>
</dbReference>
<proteinExistence type="predicted"/>
<evidence type="ECO:0000256" key="3">
    <source>
        <dbReference type="ARBA" id="ARBA00022553"/>
    </source>
</evidence>
<dbReference type="PANTHER" id="PTHR45339:SF5">
    <property type="entry name" value="HISTIDINE KINASE"/>
    <property type="match status" value="1"/>
</dbReference>
<dbReference type="GO" id="GO:0000155">
    <property type="term" value="F:phosphorelay sensor kinase activity"/>
    <property type="evidence" value="ECO:0007669"/>
    <property type="project" value="InterPro"/>
</dbReference>
<evidence type="ECO:0000313" key="16">
    <source>
        <dbReference type="Proteomes" id="UP001287445"/>
    </source>
</evidence>
<dbReference type="InterPro" id="IPR036890">
    <property type="entry name" value="HATPase_C_sf"/>
</dbReference>
<dbReference type="SMART" id="SM00387">
    <property type="entry name" value="HATPase_c"/>
    <property type="match status" value="1"/>
</dbReference>
<dbReference type="Proteomes" id="UP001287445">
    <property type="component" value="Unassembled WGS sequence"/>
</dbReference>
<dbReference type="SUPFAM" id="SSF52172">
    <property type="entry name" value="CheY-like"/>
    <property type="match status" value="1"/>
</dbReference>
<dbReference type="Gene3D" id="3.40.190.10">
    <property type="entry name" value="Periplasmic binding protein-like II"/>
    <property type="match status" value="4"/>
</dbReference>
<dbReference type="GO" id="GO:0005886">
    <property type="term" value="C:plasma membrane"/>
    <property type="evidence" value="ECO:0007669"/>
    <property type="project" value="UniProtKB-SubCell"/>
</dbReference>
<dbReference type="PRINTS" id="PR00344">
    <property type="entry name" value="BCTRLSENSOR"/>
</dbReference>
<evidence type="ECO:0000259" key="13">
    <source>
        <dbReference type="PROSITE" id="PS50109"/>
    </source>
</evidence>
<gene>
    <name evidence="15" type="ORF">SGN30_20105</name>
</gene>
<keyword evidence="12" id="KW-1133">Transmembrane helix</keyword>
<reference evidence="15" key="1">
    <citation type="submission" date="2023-11" db="EMBL/GenBank/DDBJ databases">
        <title>Identification and selenium tolerance of Delftia acidovorans R3-25.</title>
        <authorList>
            <person name="Zhang S."/>
            <person name="Liu Y."/>
            <person name="Guo Y."/>
        </authorList>
    </citation>
    <scope>NUCLEOTIDE SEQUENCE</scope>
    <source>
        <strain evidence="15">R3-25</strain>
    </source>
</reference>
<evidence type="ECO:0000256" key="8">
    <source>
        <dbReference type="ARBA" id="ARBA00058004"/>
    </source>
</evidence>
<dbReference type="EMBL" id="JAWWMZ010000008">
    <property type="protein sequence ID" value="MDX4955725.1"/>
    <property type="molecule type" value="Genomic_DNA"/>
</dbReference>
<evidence type="ECO:0000256" key="11">
    <source>
        <dbReference type="SAM" id="MobiDB-lite"/>
    </source>
</evidence>
<dbReference type="InterPro" id="IPR049871">
    <property type="entry name" value="BvgS-like_periplasmic2"/>
</dbReference>
<dbReference type="InterPro" id="IPR011006">
    <property type="entry name" value="CheY-like_superfamily"/>
</dbReference>
<sequence>MKTPGLTFTSTAAQIRLSAWRRTWSPLLAGCALGMALLMPGLAAGAEMVLATRVTAGAKPWLTPAHRQWLQARGPLTVGISLPDHPPLEMIDGERFQGITADHLGLLFPAPVRFKTYGSRVAVLDALRRGEIDLACEGTELEAERADLALSVPYLPSQPVLVSLSHAPFDAERRGARLAMTPDQLLRSQVAAAYPLSELLTYETPRRALEALSLGEIDGFVGDTVTVHYLIQANYLLNLRVQGFAPIESRGFGMLVRHDDTQLKAYLDQALPAITLQHGDDILHSWSGSRRPLLGSDRVALTPSEKQWLDAHPRIPVVLNSSLGSLGKLNADRQAEGIGPDYLDLISHRAGLQFDYVTARNYTELEAILGSGKALLTPVYTSPPIASPDIKLLPPYLRSAVVVLARPEANAGTQRDKGIHHLQGLEGKRVAMVAGFFLEDTVRREHPRIRLQLYPDLAQALASVAADDSDAFVGNDYAARYANAQQLGNQLQLTGILEDYTRPVSLAVHAAEPELLSILEKAQLSISPEEMAEIVRLWAPRDSGSGTRFWREHRQRLLLLLAALALATATSLVWGFYLSRQMRRTRRAERRAEAANRAKSLFLSTTSHEIRTPLSAIIGLLELAQDREKLGLPHRDTLAAAHKASQGMLLLLGNVLDLHRIESGHIDSTPQPVALRPLIEDMAPLLQGLAHGKRLSLRTQVGKGVDHSVTADPLHLKQVLFNLLSNAIKFTERGSVTLRAQGTRRHDRLLLQMEVEDTGIGIAPQDQARLFKPFSQVPGAHQDQAFGSGLGLSITRRLLEHMGGTITLESVPGRGSRFTVRLSLPLVETDDRPSAEEVLPRIMPAPLELRAKADTGTGPLPEVPAEPELRILAVEDYMFNRELLKSQLTALGHGISLAGDGQEAWARCLVESFDLIITDGRMPIMDGFEFIRRLRRREAENQLRRCRVIALTASPEASEALRYLQAGADEVLSKPASMEDLRRVIEQVRDELQGGAPGTWHRPPAAPSTLSPA</sequence>
<evidence type="ECO:0000256" key="2">
    <source>
        <dbReference type="ARBA" id="ARBA00012438"/>
    </source>
</evidence>
<feature type="region of interest" description="Disordered" evidence="11">
    <location>
        <begin position="992"/>
        <end position="1013"/>
    </location>
</feature>
<accession>A0AAJ2VA12</accession>
<evidence type="ECO:0000256" key="10">
    <source>
        <dbReference type="PROSITE-ProRule" id="PRU00169"/>
    </source>
</evidence>
<dbReference type="Pfam" id="PF00072">
    <property type="entry name" value="Response_reg"/>
    <property type="match status" value="1"/>
</dbReference>
<dbReference type="Pfam" id="PF00512">
    <property type="entry name" value="HisKA"/>
    <property type="match status" value="1"/>
</dbReference>
<keyword evidence="12" id="KW-0472">Membrane</keyword>
<dbReference type="SUPFAM" id="SSF55874">
    <property type="entry name" value="ATPase domain of HSP90 chaperone/DNA topoisomerase II/histidine kinase"/>
    <property type="match status" value="1"/>
</dbReference>
<dbReference type="PROSITE" id="PS50110">
    <property type="entry name" value="RESPONSE_REGULATORY"/>
    <property type="match status" value="1"/>
</dbReference>
<evidence type="ECO:0000256" key="4">
    <source>
        <dbReference type="ARBA" id="ARBA00022729"/>
    </source>
</evidence>
<protein>
    <recommendedName>
        <fullName evidence="9">Virulence sensor protein BvgS</fullName>
        <ecNumber evidence="2">2.7.13.3</ecNumber>
    </recommendedName>
</protein>
<dbReference type="SMART" id="SM00388">
    <property type="entry name" value="HisKA"/>
    <property type="match status" value="1"/>
</dbReference>
<organism evidence="15 16">
    <name type="scientific">Delftia acidovorans</name>
    <name type="common">Pseudomonas acidovorans</name>
    <name type="synonym">Comamonas acidovorans</name>
    <dbReference type="NCBI Taxonomy" id="80866"/>
    <lineage>
        <taxon>Bacteria</taxon>
        <taxon>Pseudomonadati</taxon>
        <taxon>Pseudomonadota</taxon>
        <taxon>Betaproteobacteria</taxon>
        <taxon>Burkholderiales</taxon>
        <taxon>Comamonadaceae</taxon>
        <taxon>Delftia</taxon>
    </lineage>
</organism>
<dbReference type="Gene3D" id="1.10.287.130">
    <property type="match status" value="1"/>
</dbReference>
<evidence type="ECO:0000259" key="14">
    <source>
        <dbReference type="PROSITE" id="PS50110"/>
    </source>
</evidence>
<dbReference type="InterPro" id="IPR001638">
    <property type="entry name" value="Solute-binding_3/MltF_N"/>
</dbReference>
<evidence type="ECO:0000256" key="12">
    <source>
        <dbReference type="SAM" id="Phobius"/>
    </source>
</evidence>
<dbReference type="EC" id="2.7.13.3" evidence="2"/>
<dbReference type="PANTHER" id="PTHR45339">
    <property type="entry name" value="HYBRID SIGNAL TRANSDUCTION HISTIDINE KINASE J"/>
    <property type="match status" value="1"/>
</dbReference>
<evidence type="ECO:0000256" key="1">
    <source>
        <dbReference type="ARBA" id="ARBA00000085"/>
    </source>
</evidence>
<dbReference type="InterPro" id="IPR003594">
    <property type="entry name" value="HATPase_dom"/>
</dbReference>
<evidence type="ECO:0000256" key="7">
    <source>
        <dbReference type="ARBA" id="ARBA00023026"/>
    </source>
</evidence>
<evidence type="ECO:0000256" key="6">
    <source>
        <dbReference type="ARBA" id="ARBA00023012"/>
    </source>
</evidence>
<dbReference type="SUPFAM" id="SSF47384">
    <property type="entry name" value="Homodimeric domain of signal transducing histidine kinase"/>
    <property type="match status" value="1"/>
</dbReference>
<feature type="transmembrane region" description="Helical" evidence="12">
    <location>
        <begin position="557"/>
        <end position="577"/>
    </location>
</feature>
<name>A0AAJ2VA12_DELAC</name>
<dbReference type="FunFam" id="3.30.565.10:FF:000010">
    <property type="entry name" value="Sensor histidine kinase RcsC"/>
    <property type="match status" value="1"/>
</dbReference>